<evidence type="ECO:0000256" key="2">
    <source>
        <dbReference type="ARBA" id="ARBA00022552"/>
    </source>
</evidence>
<dbReference type="CDD" id="cd11362">
    <property type="entry name" value="RNase_PH_bact"/>
    <property type="match status" value="1"/>
</dbReference>
<gene>
    <name evidence="7" type="primary">rph</name>
    <name evidence="11" type="ORF">A2625_02800</name>
</gene>
<evidence type="ECO:0000313" key="11">
    <source>
        <dbReference type="EMBL" id="OGB90236.1"/>
    </source>
</evidence>
<dbReference type="InterPro" id="IPR036345">
    <property type="entry name" value="ExoRNase_PH_dom2_sf"/>
</dbReference>
<dbReference type="EC" id="2.7.7.56" evidence="7"/>
<comment type="caution">
    <text evidence="11">The sequence shown here is derived from an EMBL/GenBank/DDBJ whole genome shotgun (WGS) entry which is preliminary data.</text>
</comment>
<dbReference type="EMBL" id="METM01000013">
    <property type="protein sequence ID" value="OGB90236.1"/>
    <property type="molecule type" value="Genomic_DNA"/>
</dbReference>
<dbReference type="InterPro" id="IPR018336">
    <property type="entry name" value="RNase_PH_CS"/>
</dbReference>
<dbReference type="InterPro" id="IPR002381">
    <property type="entry name" value="RNase_PH_bac-type"/>
</dbReference>
<feature type="binding site" evidence="7">
    <location>
        <begin position="125"/>
        <end position="127"/>
    </location>
    <ligand>
        <name>phosphate</name>
        <dbReference type="ChEBI" id="CHEBI:43474"/>
        <note>substrate</note>
    </ligand>
</feature>
<dbReference type="Pfam" id="PF01138">
    <property type="entry name" value="RNase_PH"/>
    <property type="match status" value="1"/>
</dbReference>
<evidence type="ECO:0000256" key="4">
    <source>
        <dbReference type="ARBA" id="ARBA00022694"/>
    </source>
</evidence>
<dbReference type="SUPFAM" id="SSF54211">
    <property type="entry name" value="Ribosomal protein S5 domain 2-like"/>
    <property type="match status" value="1"/>
</dbReference>
<proteinExistence type="inferred from homology"/>
<keyword evidence="5 7" id="KW-0548">Nucleotidyltransferase</keyword>
<keyword evidence="4 7" id="KW-0819">tRNA processing</keyword>
<feature type="domain" description="Exoribonuclease phosphorolytic" evidence="10">
    <location>
        <begin position="160"/>
        <end position="225"/>
    </location>
</feature>
<evidence type="ECO:0000256" key="6">
    <source>
        <dbReference type="ARBA" id="ARBA00022884"/>
    </source>
</evidence>
<comment type="similarity">
    <text evidence="1 7">Belongs to the RNase PH family.</text>
</comment>
<dbReference type="NCBIfam" id="TIGR01966">
    <property type="entry name" value="RNasePH"/>
    <property type="match status" value="1"/>
</dbReference>
<dbReference type="AlphaFoldDB" id="A0A1F4Q326"/>
<organism evidence="11 12">
    <name type="scientific">candidate division WOR-1 bacterium RIFCSPHIGHO2_01_FULL_53_15</name>
    <dbReference type="NCBI Taxonomy" id="1802564"/>
    <lineage>
        <taxon>Bacteria</taxon>
        <taxon>Bacillati</taxon>
        <taxon>Saganbacteria</taxon>
    </lineage>
</organism>
<dbReference type="InterPro" id="IPR015847">
    <property type="entry name" value="ExoRNase_PH_dom2"/>
</dbReference>
<comment type="subunit">
    <text evidence="7">Homohexameric ring arranged as a trimer of dimers.</text>
</comment>
<dbReference type="GO" id="GO:0000049">
    <property type="term" value="F:tRNA binding"/>
    <property type="evidence" value="ECO:0007669"/>
    <property type="project" value="UniProtKB-UniRule"/>
</dbReference>
<keyword evidence="2 7" id="KW-0698">rRNA processing</keyword>
<dbReference type="InterPro" id="IPR027408">
    <property type="entry name" value="PNPase/RNase_PH_dom_sf"/>
</dbReference>
<reference evidence="11 12" key="1">
    <citation type="journal article" date="2016" name="Nat. Commun.">
        <title>Thousands of microbial genomes shed light on interconnected biogeochemical processes in an aquifer system.</title>
        <authorList>
            <person name="Anantharaman K."/>
            <person name="Brown C.T."/>
            <person name="Hug L.A."/>
            <person name="Sharon I."/>
            <person name="Castelle C.J."/>
            <person name="Probst A.J."/>
            <person name="Thomas B.C."/>
            <person name="Singh A."/>
            <person name="Wilkins M.J."/>
            <person name="Karaoz U."/>
            <person name="Brodie E.L."/>
            <person name="Williams K.H."/>
            <person name="Hubbard S.S."/>
            <person name="Banfield J.F."/>
        </authorList>
    </citation>
    <scope>NUCLEOTIDE SEQUENCE [LARGE SCALE GENOMIC DNA]</scope>
</reference>
<keyword evidence="7" id="KW-0808">Transferase</keyword>
<dbReference type="InterPro" id="IPR001247">
    <property type="entry name" value="ExoRNase_PH_dom1"/>
</dbReference>
<evidence type="ECO:0000256" key="3">
    <source>
        <dbReference type="ARBA" id="ARBA00022555"/>
    </source>
</evidence>
<dbReference type="PROSITE" id="PS01277">
    <property type="entry name" value="RIBONUCLEASE_PH"/>
    <property type="match status" value="1"/>
</dbReference>
<evidence type="ECO:0000259" key="10">
    <source>
        <dbReference type="Pfam" id="PF03725"/>
    </source>
</evidence>
<dbReference type="GO" id="GO:0000175">
    <property type="term" value="F:3'-5'-RNA exonuclease activity"/>
    <property type="evidence" value="ECO:0007669"/>
    <property type="project" value="UniProtKB-UniRule"/>
</dbReference>
<dbReference type="SUPFAM" id="SSF55666">
    <property type="entry name" value="Ribonuclease PH domain 2-like"/>
    <property type="match status" value="1"/>
</dbReference>
<dbReference type="FunFam" id="3.30.230.70:FF:000003">
    <property type="entry name" value="Ribonuclease PH"/>
    <property type="match status" value="1"/>
</dbReference>
<protein>
    <recommendedName>
        <fullName evidence="7">Ribonuclease PH</fullName>
        <shortName evidence="7">RNase PH</shortName>
        <ecNumber evidence="7">2.7.7.56</ecNumber>
    </recommendedName>
    <alternativeName>
        <fullName evidence="7">tRNA nucleotidyltransferase</fullName>
    </alternativeName>
</protein>
<feature type="region of interest" description="Disordered" evidence="8">
    <location>
        <begin position="68"/>
        <end position="87"/>
    </location>
</feature>
<dbReference type="GO" id="GO:0009022">
    <property type="term" value="F:tRNA nucleotidyltransferase activity"/>
    <property type="evidence" value="ECO:0007669"/>
    <property type="project" value="UniProtKB-UniRule"/>
</dbReference>
<evidence type="ECO:0000313" key="12">
    <source>
        <dbReference type="Proteomes" id="UP000178724"/>
    </source>
</evidence>
<dbReference type="GO" id="GO:0031125">
    <property type="term" value="P:rRNA 3'-end processing"/>
    <property type="evidence" value="ECO:0007669"/>
    <property type="project" value="UniProtKB-ARBA"/>
</dbReference>
<evidence type="ECO:0000256" key="7">
    <source>
        <dbReference type="HAMAP-Rule" id="MF_00564"/>
    </source>
</evidence>
<dbReference type="InterPro" id="IPR050080">
    <property type="entry name" value="RNase_PH"/>
</dbReference>
<dbReference type="PANTHER" id="PTHR11953">
    <property type="entry name" value="EXOSOME COMPLEX COMPONENT"/>
    <property type="match status" value="1"/>
</dbReference>
<dbReference type="Proteomes" id="UP000178724">
    <property type="component" value="Unassembled WGS sequence"/>
</dbReference>
<dbReference type="HAMAP" id="MF_00564">
    <property type="entry name" value="RNase_PH"/>
    <property type="match status" value="1"/>
</dbReference>
<accession>A0A1F4Q326</accession>
<dbReference type="PANTHER" id="PTHR11953:SF0">
    <property type="entry name" value="EXOSOME COMPLEX COMPONENT RRP41"/>
    <property type="match status" value="1"/>
</dbReference>
<dbReference type="Gene3D" id="3.30.230.70">
    <property type="entry name" value="GHMP Kinase, N-terminal domain"/>
    <property type="match status" value="1"/>
</dbReference>
<evidence type="ECO:0000256" key="1">
    <source>
        <dbReference type="ARBA" id="ARBA00006678"/>
    </source>
</evidence>
<keyword evidence="6" id="KW-0694">RNA-binding</keyword>
<feature type="domain" description="Exoribonuclease phosphorolytic" evidence="9">
    <location>
        <begin position="11"/>
        <end position="141"/>
    </location>
</feature>
<dbReference type="GO" id="GO:0016075">
    <property type="term" value="P:rRNA catabolic process"/>
    <property type="evidence" value="ECO:0007669"/>
    <property type="project" value="UniProtKB-UniRule"/>
</dbReference>
<dbReference type="GO" id="GO:0008033">
    <property type="term" value="P:tRNA processing"/>
    <property type="evidence" value="ECO:0007669"/>
    <property type="project" value="UniProtKB-UniRule"/>
</dbReference>
<dbReference type="InterPro" id="IPR020568">
    <property type="entry name" value="Ribosomal_Su5_D2-typ_SF"/>
</dbReference>
<comment type="function">
    <text evidence="7">Phosphorolytic 3'-5' exoribonuclease that plays an important role in tRNA 3'-end maturation. Removes nucleotide residues following the 3'-CCA terminus of tRNAs; can also add nucleotides to the ends of RNA molecules by using nucleoside diphosphates as substrates, but this may not be physiologically important. Probably plays a role in initiation of 16S rRNA degradation (leading to ribosome degradation) during starvation.</text>
</comment>
<evidence type="ECO:0000259" key="9">
    <source>
        <dbReference type="Pfam" id="PF01138"/>
    </source>
</evidence>
<evidence type="ECO:0000256" key="5">
    <source>
        <dbReference type="ARBA" id="ARBA00022695"/>
    </source>
</evidence>
<comment type="catalytic activity">
    <reaction evidence="7">
        <text>tRNA(n+1) + phosphate = tRNA(n) + a ribonucleoside 5'-diphosphate</text>
        <dbReference type="Rhea" id="RHEA:10628"/>
        <dbReference type="Rhea" id="RHEA-COMP:17343"/>
        <dbReference type="Rhea" id="RHEA-COMP:17344"/>
        <dbReference type="ChEBI" id="CHEBI:43474"/>
        <dbReference type="ChEBI" id="CHEBI:57930"/>
        <dbReference type="ChEBI" id="CHEBI:173114"/>
        <dbReference type="EC" id="2.7.7.56"/>
    </reaction>
</comment>
<sequence>MKREDGRGPAELRPTKITRHYLKYPAGSVLIEMGNTKVICTATIQEKVPDHKRNSGSGWVTAEYAMIPGATSQRSQREQGAGKPRGRTQEIQRLIGRSLRAVVDDRKLGERTIMIDADVIQADGGTRTAAITGSFVALHDAVSYLLKERKIEANPIREFLAAVSVGVVEGSPVIDLPYQEDSSAEVDMNLVVTESGQIVEIQGTAESKPFSRKTLDAMIELGEKGIKRLIALQRKTLGKDK</sequence>
<evidence type="ECO:0000256" key="8">
    <source>
        <dbReference type="SAM" id="MobiDB-lite"/>
    </source>
</evidence>
<feature type="binding site" evidence="7">
    <location>
        <position position="87"/>
    </location>
    <ligand>
        <name>phosphate</name>
        <dbReference type="ChEBI" id="CHEBI:43474"/>
        <note>substrate</note>
    </ligand>
</feature>
<name>A0A1F4Q326_UNCSA</name>
<dbReference type="Pfam" id="PF03725">
    <property type="entry name" value="RNase_PH_C"/>
    <property type="match status" value="1"/>
</dbReference>
<keyword evidence="3 7" id="KW-0820">tRNA-binding</keyword>